<evidence type="ECO:0000256" key="4">
    <source>
        <dbReference type="ARBA" id="ARBA00022840"/>
    </source>
</evidence>
<dbReference type="InterPro" id="IPR011054">
    <property type="entry name" value="Rudment_hybrid_motif"/>
</dbReference>
<evidence type="ECO:0000256" key="5">
    <source>
        <dbReference type="ARBA" id="ARBA00023267"/>
    </source>
</evidence>
<dbReference type="Proteomes" id="UP000193411">
    <property type="component" value="Unassembled WGS sequence"/>
</dbReference>
<protein>
    <submittedName>
        <fullName evidence="9">Carbamoyl-phosphate synthase L chain, ATP binding domain-domain-containing protein</fullName>
    </submittedName>
</protein>
<dbReference type="Gene3D" id="3.30.470.20">
    <property type="entry name" value="ATP-grasp fold, B domain"/>
    <property type="match status" value="1"/>
</dbReference>
<dbReference type="InterPro" id="IPR011764">
    <property type="entry name" value="Biotin_carboxylation_dom"/>
</dbReference>
<dbReference type="InterPro" id="IPR005479">
    <property type="entry name" value="CPAse_ATP-bd"/>
</dbReference>
<organism evidence="9 10">
    <name type="scientific">Catenaria anguillulae PL171</name>
    <dbReference type="NCBI Taxonomy" id="765915"/>
    <lineage>
        <taxon>Eukaryota</taxon>
        <taxon>Fungi</taxon>
        <taxon>Fungi incertae sedis</taxon>
        <taxon>Blastocladiomycota</taxon>
        <taxon>Blastocladiomycetes</taxon>
        <taxon>Blastocladiales</taxon>
        <taxon>Catenariaceae</taxon>
        <taxon>Catenaria</taxon>
    </lineage>
</organism>
<name>A0A1Y2HE52_9FUNG</name>
<dbReference type="PROSITE" id="PS50979">
    <property type="entry name" value="BC"/>
    <property type="match status" value="1"/>
</dbReference>
<dbReference type="Pfam" id="PF00289">
    <property type="entry name" value="Biotin_carb_N"/>
    <property type="match status" value="1"/>
</dbReference>
<dbReference type="InterPro" id="IPR005481">
    <property type="entry name" value="BC-like_N"/>
</dbReference>
<dbReference type="InterPro" id="IPR011053">
    <property type="entry name" value="Single_hybrid_motif"/>
</dbReference>
<proteinExistence type="predicted"/>
<evidence type="ECO:0000256" key="3">
    <source>
        <dbReference type="ARBA" id="ARBA00022741"/>
    </source>
</evidence>
<sequence length="620" mass="66489">MTKLSNEQPKARAVGRILIANRGEIAARIIRTCKALGKSTVAVFSDADRSLPYVQQADVAFRLGPAPATDSYLSIDAILRAARATGADAIHPGYGFLSESSEFARAVQNEGLTWIGPNPESIDAIGDKRKAKELLSTEAQEVPLVPGYHGKEQSSTFSRCMLKKLAAAGGGGKACELSNDLKNAAQGEAQRSFGSPQVLLERYFETIKHVEVQIIGDVYGNVVSLGTRECSMQRRHQKVIEEAPAPAHLLKGNGDAALGMEACAVLIGKTVQYVGVGTVEFLVDVSTGRFYFLEVNTRLQVEHTVSEQVTGLDLVQLQVQVAEGRALDDILPEPFLLGTFTPQLHSIQCRLYAEDANNNFTPSTGTIVAFSPPANDHCRVEAGVESGSTVSVYYDAMVAKLITTAPVRSQAISKMVSAINDCVLLGITTNLAFLKTLLLDQAFADHSHTTNTIERILSNHSLLAIVPSSKCFPRLHTLATKPSRHASSFLVGTLDAHPSSPCACSVTTLFGTFTCLESSNLLNKEGLAASCLFGRAPSATFALWNSYQSAEVRAIMPCRVLRVEVQSGQVVAKGDLLMVVESMKMETRIVAPTAGVVDVHAKAGSLVEANMLMARVKSDK</sequence>
<feature type="domain" description="ATP-grasp" evidence="7">
    <location>
        <begin position="132"/>
        <end position="323"/>
    </location>
</feature>
<dbReference type="Pfam" id="PF02785">
    <property type="entry name" value="Biotin_carb_C"/>
    <property type="match status" value="1"/>
</dbReference>
<dbReference type="GO" id="GO:0016874">
    <property type="term" value="F:ligase activity"/>
    <property type="evidence" value="ECO:0007669"/>
    <property type="project" value="UniProtKB-KW"/>
</dbReference>
<dbReference type="EMBL" id="MCFL01000041">
    <property type="protein sequence ID" value="ORZ32857.1"/>
    <property type="molecule type" value="Genomic_DNA"/>
</dbReference>
<evidence type="ECO:0000256" key="2">
    <source>
        <dbReference type="ARBA" id="ARBA00022598"/>
    </source>
</evidence>
<gene>
    <name evidence="9" type="ORF">BCR44DRAFT_1536641</name>
</gene>
<evidence type="ECO:0000259" key="8">
    <source>
        <dbReference type="PROSITE" id="PS50979"/>
    </source>
</evidence>
<keyword evidence="3 6" id="KW-0547">Nucleotide-binding</keyword>
<dbReference type="OrthoDB" id="196847at2759"/>
<dbReference type="PROSITE" id="PS00867">
    <property type="entry name" value="CPSASE_2"/>
    <property type="match status" value="1"/>
</dbReference>
<evidence type="ECO:0000259" key="7">
    <source>
        <dbReference type="PROSITE" id="PS50975"/>
    </source>
</evidence>
<dbReference type="FunFam" id="3.40.50.20:FF:000010">
    <property type="entry name" value="Propionyl-CoA carboxylase subunit alpha"/>
    <property type="match status" value="1"/>
</dbReference>
<dbReference type="Pfam" id="PF02786">
    <property type="entry name" value="CPSase_L_D2"/>
    <property type="match status" value="1"/>
</dbReference>
<dbReference type="InterPro" id="IPR011761">
    <property type="entry name" value="ATP-grasp"/>
</dbReference>
<dbReference type="PANTHER" id="PTHR18866">
    <property type="entry name" value="CARBOXYLASE:PYRUVATE/ACETYL-COA/PROPIONYL-COA CARBOXYLASE"/>
    <property type="match status" value="1"/>
</dbReference>
<dbReference type="CDD" id="cd06850">
    <property type="entry name" value="biotinyl_domain"/>
    <property type="match status" value="1"/>
</dbReference>
<evidence type="ECO:0000313" key="9">
    <source>
        <dbReference type="EMBL" id="ORZ32857.1"/>
    </source>
</evidence>
<dbReference type="STRING" id="765915.A0A1Y2HE52"/>
<dbReference type="AlphaFoldDB" id="A0A1Y2HE52"/>
<evidence type="ECO:0000313" key="10">
    <source>
        <dbReference type="Proteomes" id="UP000193411"/>
    </source>
</evidence>
<dbReference type="PROSITE" id="PS50975">
    <property type="entry name" value="ATP_GRASP"/>
    <property type="match status" value="1"/>
</dbReference>
<dbReference type="SUPFAM" id="SSF51246">
    <property type="entry name" value="Rudiment single hybrid motif"/>
    <property type="match status" value="1"/>
</dbReference>
<dbReference type="SUPFAM" id="SSF51230">
    <property type="entry name" value="Single hybrid motif"/>
    <property type="match status" value="1"/>
</dbReference>
<dbReference type="GO" id="GO:0005524">
    <property type="term" value="F:ATP binding"/>
    <property type="evidence" value="ECO:0007669"/>
    <property type="project" value="UniProtKB-UniRule"/>
</dbReference>
<accession>A0A1Y2HE52</accession>
<evidence type="ECO:0000256" key="1">
    <source>
        <dbReference type="ARBA" id="ARBA00001953"/>
    </source>
</evidence>
<comment type="cofactor">
    <cofactor evidence="1">
        <name>biotin</name>
        <dbReference type="ChEBI" id="CHEBI:57586"/>
    </cofactor>
</comment>
<keyword evidence="10" id="KW-1185">Reference proteome</keyword>
<dbReference type="GO" id="GO:0046872">
    <property type="term" value="F:metal ion binding"/>
    <property type="evidence" value="ECO:0007669"/>
    <property type="project" value="InterPro"/>
</dbReference>
<evidence type="ECO:0000256" key="6">
    <source>
        <dbReference type="PROSITE-ProRule" id="PRU00409"/>
    </source>
</evidence>
<keyword evidence="2" id="KW-0436">Ligase</keyword>
<dbReference type="InterPro" id="IPR000089">
    <property type="entry name" value="Biotin_lipoyl"/>
</dbReference>
<keyword evidence="4 6" id="KW-0067">ATP-binding</keyword>
<dbReference type="SMART" id="SM00878">
    <property type="entry name" value="Biotin_carb_C"/>
    <property type="match status" value="1"/>
</dbReference>
<dbReference type="InterPro" id="IPR005482">
    <property type="entry name" value="Biotin_COase_C"/>
</dbReference>
<dbReference type="Gene3D" id="2.40.50.100">
    <property type="match status" value="1"/>
</dbReference>
<dbReference type="InterPro" id="IPR016185">
    <property type="entry name" value="PreATP-grasp_dom_sf"/>
</dbReference>
<dbReference type="SUPFAM" id="SSF52440">
    <property type="entry name" value="PreATP-grasp domain"/>
    <property type="match status" value="1"/>
</dbReference>
<keyword evidence="5" id="KW-0092">Biotin</keyword>
<dbReference type="InterPro" id="IPR050856">
    <property type="entry name" value="Biotin_carboxylase_complex"/>
</dbReference>
<reference evidence="9 10" key="1">
    <citation type="submission" date="2016-07" db="EMBL/GenBank/DDBJ databases">
        <title>Pervasive Adenine N6-methylation of Active Genes in Fungi.</title>
        <authorList>
            <consortium name="DOE Joint Genome Institute"/>
            <person name="Mondo S.J."/>
            <person name="Dannebaum R.O."/>
            <person name="Kuo R.C."/>
            <person name="Labutti K."/>
            <person name="Haridas S."/>
            <person name="Kuo A."/>
            <person name="Salamov A."/>
            <person name="Ahrendt S.R."/>
            <person name="Lipzen A."/>
            <person name="Sullivan W."/>
            <person name="Andreopoulos W.B."/>
            <person name="Clum A."/>
            <person name="Lindquist E."/>
            <person name="Daum C."/>
            <person name="Ramamoorthy G.K."/>
            <person name="Gryganskyi A."/>
            <person name="Culley D."/>
            <person name="Magnuson J.K."/>
            <person name="James T.Y."/>
            <person name="O'Malley M.A."/>
            <person name="Stajich J.E."/>
            <person name="Spatafora J.W."/>
            <person name="Visel A."/>
            <person name="Grigoriev I.V."/>
        </authorList>
    </citation>
    <scope>NUCLEOTIDE SEQUENCE [LARGE SCALE GENOMIC DNA]</scope>
    <source>
        <strain evidence="9 10">PL171</strain>
    </source>
</reference>
<dbReference type="PANTHER" id="PTHR18866:SF127">
    <property type="match status" value="1"/>
</dbReference>
<dbReference type="Pfam" id="PF00364">
    <property type="entry name" value="Biotin_lipoyl"/>
    <property type="match status" value="1"/>
</dbReference>
<comment type="caution">
    <text evidence="9">The sequence shown here is derived from an EMBL/GenBank/DDBJ whole genome shotgun (WGS) entry which is preliminary data.</text>
</comment>
<feature type="domain" description="Biotin carboxylation" evidence="8">
    <location>
        <begin position="13"/>
        <end position="458"/>
    </location>
</feature>
<dbReference type="SUPFAM" id="SSF56059">
    <property type="entry name" value="Glutathione synthetase ATP-binding domain-like"/>
    <property type="match status" value="1"/>
</dbReference>